<evidence type="ECO:0000313" key="4">
    <source>
        <dbReference type="Proteomes" id="UP000027604"/>
    </source>
</evidence>
<dbReference type="OrthoDB" id="195923at2"/>
<dbReference type="KEGG" id="jag:GJA_2295"/>
<feature type="domain" description="Cupin type-2" evidence="2">
    <location>
        <begin position="66"/>
        <end position="133"/>
    </location>
</feature>
<dbReference type="EMBL" id="HG322949">
    <property type="protein sequence ID" value="CDG82929.1"/>
    <property type="molecule type" value="Genomic_DNA"/>
</dbReference>
<dbReference type="Pfam" id="PF07883">
    <property type="entry name" value="Cupin_2"/>
    <property type="match status" value="1"/>
</dbReference>
<organism evidence="3 4">
    <name type="scientific">Janthinobacterium agaricidamnosum NBRC 102515 = DSM 9628</name>
    <dbReference type="NCBI Taxonomy" id="1349767"/>
    <lineage>
        <taxon>Bacteria</taxon>
        <taxon>Pseudomonadati</taxon>
        <taxon>Pseudomonadota</taxon>
        <taxon>Betaproteobacteria</taxon>
        <taxon>Burkholderiales</taxon>
        <taxon>Oxalobacteraceae</taxon>
        <taxon>Janthinobacterium</taxon>
    </lineage>
</organism>
<dbReference type="AlphaFoldDB" id="W0V284"/>
<dbReference type="STRING" id="1349767.GJA_2295"/>
<keyword evidence="4" id="KW-1185">Reference proteome</keyword>
<keyword evidence="1" id="KW-0732">Signal</keyword>
<proteinExistence type="predicted"/>
<dbReference type="eggNOG" id="COG1917">
    <property type="taxonomic scope" value="Bacteria"/>
</dbReference>
<protein>
    <submittedName>
        <fullName evidence="3">Cupin domain protein</fullName>
    </submittedName>
</protein>
<name>W0V284_9BURK</name>
<accession>W0V284</accession>
<sequence length="147" mass="15667">MRFISKAGTTVSLGISGLLLLGAVQAKDAAPAVKVETISKSSAAWDGQQYQAYPAGTPEITVLRISIPAHSQLPWHTHPMPNTGYILSGELTLEKKDTGQKEVFKAGQAVNETIGEVHRGVTGDQPVELIVFYAGQKGMPLSEKTLP</sequence>
<feature type="chain" id="PRO_5004797481" evidence="1">
    <location>
        <begin position="27"/>
        <end position="147"/>
    </location>
</feature>
<dbReference type="Gene3D" id="2.60.120.10">
    <property type="entry name" value="Jelly Rolls"/>
    <property type="match status" value="1"/>
</dbReference>
<evidence type="ECO:0000256" key="1">
    <source>
        <dbReference type="SAM" id="SignalP"/>
    </source>
</evidence>
<dbReference type="Proteomes" id="UP000027604">
    <property type="component" value="Chromosome I"/>
</dbReference>
<dbReference type="SUPFAM" id="SSF51182">
    <property type="entry name" value="RmlC-like cupins"/>
    <property type="match status" value="1"/>
</dbReference>
<dbReference type="CDD" id="cd02236">
    <property type="entry name" value="cupin_CV2614-like"/>
    <property type="match status" value="1"/>
</dbReference>
<evidence type="ECO:0000313" key="3">
    <source>
        <dbReference type="EMBL" id="CDG82929.1"/>
    </source>
</evidence>
<dbReference type="RefSeq" id="WP_038499444.1">
    <property type="nucleotide sequence ID" value="NZ_BCTH01000088.1"/>
</dbReference>
<dbReference type="InterPro" id="IPR013096">
    <property type="entry name" value="Cupin_2"/>
</dbReference>
<dbReference type="InterPro" id="IPR014710">
    <property type="entry name" value="RmlC-like_jellyroll"/>
</dbReference>
<feature type="signal peptide" evidence="1">
    <location>
        <begin position="1"/>
        <end position="26"/>
    </location>
</feature>
<dbReference type="HOGENOM" id="CLU_136176_1_0_4"/>
<gene>
    <name evidence="3" type="ORF">GJA_2295</name>
</gene>
<dbReference type="PATRIC" id="fig|1349767.4.peg.4040"/>
<evidence type="ECO:0000259" key="2">
    <source>
        <dbReference type="Pfam" id="PF07883"/>
    </source>
</evidence>
<reference evidence="3 4" key="1">
    <citation type="journal article" date="2015" name="Genome Announc.">
        <title>Genome Sequence of Mushroom Soft-Rot Pathogen Janthinobacterium agaricidamnosum.</title>
        <authorList>
            <person name="Graupner K."/>
            <person name="Lackner G."/>
            <person name="Hertweck C."/>
        </authorList>
    </citation>
    <scope>NUCLEOTIDE SEQUENCE [LARGE SCALE GENOMIC DNA]</scope>
    <source>
        <strain evidence="4">NBRC 102515 / DSM 9628</strain>
    </source>
</reference>
<dbReference type="InterPro" id="IPR011051">
    <property type="entry name" value="RmlC_Cupin_sf"/>
</dbReference>